<dbReference type="EMBL" id="AP028654">
    <property type="protein sequence ID" value="BEP29063.1"/>
    <property type="molecule type" value="Genomic_DNA"/>
</dbReference>
<evidence type="ECO:0000256" key="2">
    <source>
        <dbReference type="ARBA" id="ARBA00022801"/>
    </source>
</evidence>
<dbReference type="Pfam" id="PF00293">
    <property type="entry name" value="NUDIX"/>
    <property type="match status" value="1"/>
</dbReference>
<dbReference type="InterPro" id="IPR000086">
    <property type="entry name" value="NUDIX_hydrolase_dom"/>
</dbReference>
<gene>
    <name evidence="4" type="ORF">HLPR_13940</name>
</gene>
<dbReference type="AlphaFoldDB" id="A0AAU9E3U2"/>
<dbReference type="PANTHER" id="PTHR43046">
    <property type="entry name" value="GDP-MANNOSE MANNOSYL HYDROLASE"/>
    <property type="match status" value="1"/>
</dbReference>
<dbReference type="CDD" id="cd04699">
    <property type="entry name" value="NUDIX_MutT_Nudt1"/>
    <property type="match status" value="1"/>
</dbReference>
<dbReference type="KEGG" id="hprf:HLPR_13940"/>
<comment type="cofactor">
    <cofactor evidence="1">
        <name>Mg(2+)</name>
        <dbReference type="ChEBI" id="CHEBI:18420"/>
    </cofactor>
</comment>
<organism evidence="4 5">
    <name type="scientific">Helicovermis profundi</name>
    <dbReference type="NCBI Taxonomy" id="3065157"/>
    <lineage>
        <taxon>Bacteria</taxon>
        <taxon>Bacillati</taxon>
        <taxon>Bacillota</taxon>
        <taxon>Clostridia</taxon>
        <taxon>Helicovermis</taxon>
    </lineage>
</organism>
<sequence>MSGNVKEGQIFFVSVKGLVYFNGKFLILRKTLKSNNEIWEFPGGRLEFGENIEKALEREIKEETILSVKVLFPLGSWTVIKKSNTHIQGITYLCNSTSEKVILSHEHSDYRWIRKEEFKNYKVFPQILEEIQSWNWDNINLAIRK</sequence>
<dbReference type="InterPro" id="IPR015797">
    <property type="entry name" value="NUDIX_hydrolase-like_dom_sf"/>
</dbReference>
<dbReference type="Proteomes" id="UP001321786">
    <property type="component" value="Chromosome"/>
</dbReference>
<dbReference type="Gene3D" id="3.90.79.10">
    <property type="entry name" value="Nucleoside Triphosphate Pyrophosphohydrolase"/>
    <property type="match status" value="1"/>
</dbReference>
<evidence type="ECO:0000313" key="5">
    <source>
        <dbReference type="Proteomes" id="UP001321786"/>
    </source>
</evidence>
<dbReference type="SUPFAM" id="SSF55811">
    <property type="entry name" value="Nudix"/>
    <property type="match status" value="1"/>
</dbReference>
<dbReference type="InterPro" id="IPR020476">
    <property type="entry name" value="Nudix_hydrolase"/>
</dbReference>
<dbReference type="PANTHER" id="PTHR43046:SF14">
    <property type="entry name" value="MUTT_NUDIX FAMILY PROTEIN"/>
    <property type="match status" value="1"/>
</dbReference>
<feature type="domain" description="Nudix hydrolase" evidence="3">
    <location>
        <begin position="10"/>
        <end position="137"/>
    </location>
</feature>
<evidence type="ECO:0000256" key="1">
    <source>
        <dbReference type="ARBA" id="ARBA00001946"/>
    </source>
</evidence>
<dbReference type="PRINTS" id="PR00502">
    <property type="entry name" value="NUDIXFAMILY"/>
</dbReference>
<name>A0AAU9E3U2_9FIRM</name>
<accession>A0AAU9E3U2</accession>
<proteinExistence type="predicted"/>
<evidence type="ECO:0000313" key="4">
    <source>
        <dbReference type="EMBL" id="BEP29063.1"/>
    </source>
</evidence>
<reference evidence="4 5" key="1">
    <citation type="submission" date="2023-08" db="EMBL/GenBank/DDBJ databases">
        <title>Helicovermis profunda gen. nov., sp. nov., a novel mesophilic, fermentative bacterium within the Bacillota from a deep-sea hydrothermal vent chimney.</title>
        <authorList>
            <person name="Miyazaki U."/>
            <person name="Mizutani D."/>
            <person name="Hashimoto Y."/>
            <person name="Tame A."/>
            <person name="Sawayama S."/>
            <person name="Miyazaki J."/>
            <person name="Takai K."/>
            <person name="Nakagawa S."/>
        </authorList>
    </citation>
    <scope>NUCLEOTIDE SEQUENCE [LARGE SCALE GENOMIC DNA]</scope>
    <source>
        <strain evidence="4 5">S502</strain>
    </source>
</reference>
<evidence type="ECO:0000259" key="3">
    <source>
        <dbReference type="PROSITE" id="PS51462"/>
    </source>
</evidence>
<protein>
    <submittedName>
        <fullName evidence="4">NUDIX hydrolase</fullName>
    </submittedName>
</protein>
<dbReference type="GO" id="GO:0016787">
    <property type="term" value="F:hydrolase activity"/>
    <property type="evidence" value="ECO:0007669"/>
    <property type="project" value="UniProtKB-KW"/>
</dbReference>
<keyword evidence="2 4" id="KW-0378">Hydrolase</keyword>
<dbReference type="RefSeq" id="WP_338534733.1">
    <property type="nucleotide sequence ID" value="NZ_AP028654.1"/>
</dbReference>
<keyword evidence="5" id="KW-1185">Reference proteome</keyword>
<dbReference type="PROSITE" id="PS51462">
    <property type="entry name" value="NUDIX"/>
    <property type="match status" value="1"/>
</dbReference>